<reference evidence="3" key="1">
    <citation type="journal article" date="2019" name="Int. J. Syst. Evol. Microbiol.">
        <title>The Global Catalogue of Microorganisms (GCM) 10K type strain sequencing project: providing services to taxonomists for standard genome sequencing and annotation.</title>
        <authorList>
            <consortium name="The Broad Institute Genomics Platform"/>
            <consortium name="The Broad Institute Genome Sequencing Center for Infectious Disease"/>
            <person name="Wu L."/>
            <person name="Ma J."/>
        </authorList>
    </citation>
    <scope>NUCLEOTIDE SEQUENCE [LARGE SCALE GENOMIC DNA]</scope>
    <source>
        <strain evidence="3">JCM 17125</strain>
    </source>
</reference>
<evidence type="ECO:0000313" key="2">
    <source>
        <dbReference type="EMBL" id="GAA3721375.1"/>
    </source>
</evidence>
<protein>
    <submittedName>
        <fullName evidence="2">Uncharacterized protein</fullName>
    </submittedName>
</protein>
<sequence length="280" mass="29281">MTYPPPRNARAAPVSASSLGRMSRHLLVAATVAYVAQVMTTFIILPLRNTGGLWFFNDYGQTQVVVLFAPLVALCLALLISRVRQVLTAVAVVLMVGALIQQVSGSWGAPSGDFAVVTVFAIGLAIAAFAVSLTRAAPLPRRRVAEVPSNLVGGAHPLTIIRTTGSVLLAVAALWIFFGLAPKNVTLDASARVASVMAADASNQSRAEGAPQQAVVNGWTARDLLEIIATQQQPQPRDERPAALLTLAVVGIALGLLTSPTLRGPVRTFTPVLGDGDPPN</sequence>
<proteinExistence type="predicted"/>
<comment type="caution">
    <text evidence="2">The sequence shown here is derived from an EMBL/GenBank/DDBJ whole genome shotgun (WGS) entry which is preliminary data.</text>
</comment>
<evidence type="ECO:0000313" key="3">
    <source>
        <dbReference type="Proteomes" id="UP001501468"/>
    </source>
</evidence>
<feature type="transmembrane region" description="Helical" evidence="1">
    <location>
        <begin position="114"/>
        <end position="137"/>
    </location>
</feature>
<gene>
    <name evidence="2" type="ORF">GCM10022399_42170</name>
</gene>
<keyword evidence="1" id="KW-1133">Transmembrane helix</keyword>
<accession>A0ABP7ESL6</accession>
<name>A0ABP7ESL6_9MICO</name>
<dbReference type="EMBL" id="BAABDC010000013">
    <property type="protein sequence ID" value="GAA3721375.1"/>
    <property type="molecule type" value="Genomic_DNA"/>
</dbReference>
<organism evidence="2 3">
    <name type="scientific">Terrabacter ginsenosidimutans</name>
    <dbReference type="NCBI Taxonomy" id="490575"/>
    <lineage>
        <taxon>Bacteria</taxon>
        <taxon>Bacillati</taxon>
        <taxon>Actinomycetota</taxon>
        <taxon>Actinomycetes</taxon>
        <taxon>Micrococcales</taxon>
        <taxon>Intrasporangiaceae</taxon>
        <taxon>Terrabacter</taxon>
    </lineage>
</organism>
<feature type="transmembrane region" description="Helical" evidence="1">
    <location>
        <begin position="86"/>
        <end position="108"/>
    </location>
</feature>
<dbReference type="Proteomes" id="UP001501468">
    <property type="component" value="Unassembled WGS sequence"/>
</dbReference>
<feature type="transmembrane region" description="Helical" evidence="1">
    <location>
        <begin position="59"/>
        <end position="79"/>
    </location>
</feature>
<feature type="transmembrane region" description="Helical" evidence="1">
    <location>
        <begin position="242"/>
        <end position="259"/>
    </location>
</feature>
<keyword evidence="1" id="KW-0812">Transmembrane</keyword>
<evidence type="ECO:0000256" key="1">
    <source>
        <dbReference type="SAM" id="Phobius"/>
    </source>
</evidence>
<keyword evidence="3" id="KW-1185">Reference proteome</keyword>
<feature type="transmembrane region" description="Helical" evidence="1">
    <location>
        <begin position="158"/>
        <end position="178"/>
    </location>
</feature>
<feature type="transmembrane region" description="Helical" evidence="1">
    <location>
        <begin position="26"/>
        <end position="47"/>
    </location>
</feature>
<keyword evidence="1" id="KW-0472">Membrane</keyword>